<evidence type="ECO:0000256" key="1">
    <source>
        <dbReference type="ARBA" id="ARBA00005695"/>
    </source>
</evidence>
<dbReference type="InterPro" id="IPR000914">
    <property type="entry name" value="SBP_5_dom"/>
</dbReference>
<protein>
    <submittedName>
        <fullName evidence="6">ABC transporter substrate-binding protein</fullName>
    </submittedName>
</protein>
<accession>A0ABM7VXR1</accession>
<evidence type="ECO:0000256" key="3">
    <source>
        <dbReference type="ARBA" id="ARBA00022729"/>
    </source>
</evidence>
<feature type="domain" description="Solute-binding protein family 5" evidence="5">
    <location>
        <begin position="79"/>
        <end position="447"/>
    </location>
</feature>
<keyword evidence="3 4" id="KW-0732">Signal</keyword>
<dbReference type="Proteomes" id="UP001320460">
    <property type="component" value="Chromosome"/>
</dbReference>
<sequence length="544" mass="59175">MSILLSTYRFRLFATMALAGISAASVAAENAPKNGGTLIYLEQQAHTNLYPPAGGFYPNGGILNQITDKLTWQNPKTLQIEPWIAQSWTTNADYTEYTFKLRPGVTFSDGTPLDANAVAKNFDTYGLGNKALNQPVSEVINNYLKSEVIDPLTVKFFFKSPSPGFLQGTSAIGSGLVSLSTLEKNFNQLGSARSIIGSGPFVVESDRPGREVKLVARKDYNWAPPSFAHQGRPYLDGINVLVTPEDSVRIGALLSGQADAIRQIQAYDEKRVSDKGFAVYASPTRGVNNSINFRPDNPLVADQKVREALLHATNTKEIVQTLFSANYPQATSVLAKTAVGYVDLSDKLKFDPAQAARLLDEAGWKSGPDGVRQKDGQSLTLTAYESPPQPQNKETLQLVAQQWAKVGVKLNVLAGDAGSKTLDNLDPAKTGVYPSMVGRADPDVLKSQYFPTLRNVLLQKGGASDKVKQFEDDHLNALLSGIASATSQDKRIALVNEVQQYLIDKAYVIPIFEEPQVYAGAPSTKGLSFEAVGRPSFYNTWLDK</sequence>
<feature type="chain" id="PRO_5047238308" evidence="4">
    <location>
        <begin position="28"/>
        <end position="544"/>
    </location>
</feature>
<dbReference type="NCBIfam" id="TIGR04028">
    <property type="entry name" value="SBP_KPN_01854"/>
    <property type="match status" value="1"/>
</dbReference>
<comment type="similarity">
    <text evidence="1">Belongs to the bacterial solute-binding protein 5 family.</text>
</comment>
<evidence type="ECO:0000313" key="7">
    <source>
        <dbReference type="Proteomes" id="UP001320460"/>
    </source>
</evidence>
<reference evidence="6 7" key="1">
    <citation type="submission" date="2021-12" db="EMBL/GenBank/DDBJ databases">
        <title>Complete genome sequence of Phytobacter diazotrophicus TA9734.</title>
        <authorList>
            <person name="Kubota H."/>
            <person name="Nakayama Y."/>
            <person name="Ariyoshi T."/>
        </authorList>
    </citation>
    <scope>NUCLEOTIDE SEQUENCE [LARGE SCALE GENOMIC DNA]</scope>
    <source>
        <strain evidence="6 7">TA9734</strain>
    </source>
</reference>
<name>A0ABM7VXR1_9ENTR</name>
<gene>
    <name evidence="6" type="ORF">PDTA9734_35190</name>
</gene>
<dbReference type="PANTHER" id="PTHR30290:SF9">
    <property type="entry name" value="OLIGOPEPTIDE-BINDING PROTEIN APPA"/>
    <property type="match status" value="1"/>
</dbReference>
<dbReference type="Pfam" id="PF00496">
    <property type="entry name" value="SBP_bac_5"/>
    <property type="match status" value="1"/>
</dbReference>
<evidence type="ECO:0000256" key="4">
    <source>
        <dbReference type="SAM" id="SignalP"/>
    </source>
</evidence>
<keyword evidence="7" id="KW-1185">Reference proteome</keyword>
<dbReference type="InterPro" id="IPR030678">
    <property type="entry name" value="Peptide/Ni-bd"/>
</dbReference>
<proteinExistence type="inferred from homology"/>
<dbReference type="PIRSF" id="PIRSF002741">
    <property type="entry name" value="MppA"/>
    <property type="match status" value="1"/>
</dbReference>
<dbReference type="Gene3D" id="3.40.190.10">
    <property type="entry name" value="Periplasmic binding protein-like II"/>
    <property type="match status" value="1"/>
</dbReference>
<dbReference type="EMBL" id="AP025334">
    <property type="protein sequence ID" value="BDD52032.1"/>
    <property type="molecule type" value="Genomic_DNA"/>
</dbReference>
<dbReference type="InterPro" id="IPR039424">
    <property type="entry name" value="SBP_5"/>
</dbReference>
<organism evidence="6 7">
    <name type="scientific">Phytobacter diazotrophicus</name>
    <dbReference type="NCBI Taxonomy" id="395631"/>
    <lineage>
        <taxon>Bacteria</taxon>
        <taxon>Pseudomonadati</taxon>
        <taxon>Pseudomonadota</taxon>
        <taxon>Gammaproteobacteria</taxon>
        <taxon>Enterobacterales</taxon>
        <taxon>Enterobacteriaceae</taxon>
        <taxon>Phytobacter</taxon>
    </lineage>
</organism>
<dbReference type="Gene3D" id="3.10.105.10">
    <property type="entry name" value="Dipeptide-binding Protein, Domain 3"/>
    <property type="match status" value="1"/>
</dbReference>
<evidence type="ECO:0000259" key="5">
    <source>
        <dbReference type="Pfam" id="PF00496"/>
    </source>
</evidence>
<dbReference type="SUPFAM" id="SSF53850">
    <property type="entry name" value="Periplasmic binding protein-like II"/>
    <property type="match status" value="1"/>
</dbReference>
<keyword evidence="2" id="KW-0813">Transport</keyword>
<evidence type="ECO:0000313" key="6">
    <source>
        <dbReference type="EMBL" id="BDD52032.1"/>
    </source>
</evidence>
<dbReference type="InterPro" id="IPR023920">
    <property type="entry name" value="ABC_transptr_sub-bd_KPN01854"/>
</dbReference>
<dbReference type="CDD" id="cd08492">
    <property type="entry name" value="PBP2_NikA_DppA_OppA_like_15"/>
    <property type="match status" value="1"/>
</dbReference>
<feature type="signal peptide" evidence="4">
    <location>
        <begin position="1"/>
        <end position="27"/>
    </location>
</feature>
<evidence type="ECO:0000256" key="2">
    <source>
        <dbReference type="ARBA" id="ARBA00022448"/>
    </source>
</evidence>
<dbReference type="PANTHER" id="PTHR30290">
    <property type="entry name" value="PERIPLASMIC BINDING COMPONENT OF ABC TRANSPORTER"/>
    <property type="match status" value="1"/>
</dbReference>
<dbReference type="RefSeq" id="WP_125124999.1">
    <property type="nucleotide sequence ID" value="NZ_AP025334.1"/>
</dbReference>